<feature type="binding site" evidence="12">
    <location>
        <position position="117"/>
    </location>
    <ligand>
        <name>substrate</name>
    </ligand>
</feature>
<dbReference type="GO" id="GO:0004618">
    <property type="term" value="F:phosphoglycerate kinase activity"/>
    <property type="evidence" value="ECO:0007669"/>
    <property type="project" value="UniProtKB-UniRule"/>
</dbReference>
<evidence type="ECO:0000256" key="7">
    <source>
        <dbReference type="ARBA" id="ARBA00022679"/>
    </source>
</evidence>
<dbReference type="Proteomes" id="UP000019753">
    <property type="component" value="Unassembled WGS sequence"/>
</dbReference>
<comment type="caution">
    <text evidence="16">The sequence shown here is derived from an EMBL/GenBank/DDBJ whole genome shotgun (WGS) entry which is preliminary data.</text>
</comment>
<evidence type="ECO:0000256" key="5">
    <source>
        <dbReference type="ARBA" id="ARBA00013061"/>
    </source>
</evidence>
<name>A0A021VSB9_9CELL</name>
<feature type="binding site" evidence="12">
    <location>
        <position position="35"/>
    </location>
    <ligand>
        <name>substrate</name>
    </ligand>
</feature>
<dbReference type="GO" id="GO:0043531">
    <property type="term" value="F:ADP binding"/>
    <property type="evidence" value="ECO:0007669"/>
    <property type="project" value="TreeGrafter"/>
</dbReference>
<dbReference type="CDD" id="cd00318">
    <property type="entry name" value="Phosphoglycerate_kinase"/>
    <property type="match status" value="1"/>
</dbReference>
<evidence type="ECO:0000256" key="2">
    <source>
        <dbReference type="ARBA" id="ARBA00004838"/>
    </source>
</evidence>
<dbReference type="InterPro" id="IPR015911">
    <property type="entry name" value="Phosphoglycerate_kinase_CS"/>
</dbReference>
<evidence type="ECO:0000313" key="16">
    <source>
        <dbReference type="EMBL" id="EYR64023.1"/>
    </source>
</evidence>
<proteinExistence type="inferred from homology"/>
<keyword evidence="8 12" id="KW-0547">Nucleotide-binding</keyword>
<keyword evidence="10 12" id="KW-0067">ATP-binding</keyword>
<evidence type="ECO:0000256" key="14">
    <source>
        <dbReference type="PIRSR" id="PIRSR000724-2"/>
    </source>
</evidence>
<feature type="binding site" evidence="13">
    <location>
        <position position="35"/>
    </location>
    <ligand>
        <name>(2R)-3-phosphoglycerate</name>
        <dbReference type="ChEBI" id="CHEBI:58272"/>
    </ligand>
</feature>
<evidence type="ECO:0000256" key="9">
    <source>
        <dbReference type="ARBA" id="ARBA00022777"/>
    </source>
</evidence>
<dbReference type="GO" id="GO:0006096">
    <property type="term" value="P:glycolytic process"/>
    <property type="evidence" value="ECO:0007669"/>
    <property type="project" value="UniProtKB-UniRule"/>
</dbReference>
<dbReference type="SUPFAM" id="SSF53748">
    <property type="entry name" value="Phosphoglycerate kinase"/>
    <property type="match status" value="1"/>
</dbReference>
<protein>
    <recommendedName>
        <fullName evidence="6 12">Phosphoglycerate kinase</fullName>
        <ecNumber evidence="5 12">2.7.2.3</ecNumber>
    </recommendedName>
</protein>
<feature type="binding site" evidence="12">
    <location>
        <position position="295"/>
    </location>
    <ligand>
        <name>ATP</name>
        <dbReference type="ChEBI" id="CHEBI:30616"/>
    </ligand>
</feature>
<gene>
    <name evidence="12 16" type="primary">pgk</name>
    <name evidence="16" type="ORF">N866_16400</name>
</gene>
<dbReference type="Pfam" id="PF00162">
    <property type="entry name" value="PGK"/>
    <property type="match status" value="1"/>
</dbReference>
<dbReference type="GO" id="GO:0006094">
    <property type="term" value="P:gluconeogenesis"/>
    <property type="evidence" value="ECO:0007669"/>
    <property type="project" value="TreeGrafter"/>
</dbReference>
<organism evidence="16 17">
    <name type="scientific">Actinotalea ferrariae CF5-4</name>
    <dbReference type="NCBI Taxonomy" id="948458"/>
    <lineage>
        <taxon>Bacteria</taxon>
        <taxon>Bacillati</taxon>
        <taxon>Actinomycetota</taxon>
        <taxon>Actinomycetes</taxon>
        <taxon>Micrococcales</taxon>
        <taxon>Cellulomonadaceae</taxon>
        <taxon>Actinotalea</taxon>
    </lineage>
</organism>
<evidence type="ECO:0000256" key="3">
    <source>
        <dbReference type="ARBA" id="ARBA00008982"/>
    </source>
</evidence>
<dbReference type="EC" id="2.7.2.3" evidence="5 12"/>
<comment type="similarity">
    <text evidence="3 12 15">Belongs to the phosphoglycerate kinase family.</text>
</comment>
<feature type="binding site" evidence="12 13">
    <location>
        <begin position="20"/>
        <end position="22"/>
    </location>
    <ligand>
        <name>substrate</name>
    </ligand>
</feature>
<feature type="binding site" evidence="12 13">
    <location>
        <begin position="58"/>
        <end position="61"/>
    </location>
    <ligand>
        <name>substrate</name>
    </ligand>
</feature>
<feature type="binding site" evidence="13">
    <location>
        <position position="117"/>
    </location>
    <ligand>
        <name>(2R)-3-phosphoglycerate</name>
        <dbReference type="ChEBI" id="CHEBI:58272"/>
    </ligand>
</feature>
<keyword evidence="7 12" id="KW-0808">Transferase</keyword>
<dbReference type="InterPro" id="IPR036043">
    <property type="entry name" value="Phosphoglycerate_kinase_sf"/>
</dbReference>
<feature type="binding site" evidence="12 14">
    <location>
        <position position="326"/>
    </location>
    <ligand>
        <name>ATP</name>
        <dbReference type="ChEBI" id="CHEBI:30616"/>
    </ligand>
</feature>
<dbReference type="FunFam" id="3.40.50.1260:FF:000003">
    <property type="entry name" value="Phosphoglycerate kinase"/>
    <property type="match status" value="1"/>
</dbReference>
<dbReference type="GO" id="GO:0005829">
    <property type="term" value="C:cytosol"/>
    <property type="evidence" value="ECO:0007669"/>
    <property type="project" value="UniProtKB-ARBA"/>
</dbReference>
<dbReference type="InterPro" id="IPR015824">
    <property type="entry name" value="Phosphoglycerate_kinase_N"/>
</dbReference>
<feature type="binding site" evidence="13">
    <location>
        <position position="154"/>
    </location>
    <ligand>
        <name>(2R)-3-phosphoglycerate</name>
        <dbReference type="ChEBI" id="CHEBI:58272"/>
    </ligand>
</feature>
<dbReference type="PRINTS" id="PR00477">
    <property type="entry name" value="PHGLYCKINASE"/>
</dbReference>
<dbReference type="AlphaFoldDB" id="A0A021VSB9"/>
<evidence type="ECO:0000313" key="17">
    <source>
        <dbReference type="Proteomes" id="UP000019753"/>
    </source>
</evidence>
<evidence type="ECO:0000256" key="4">
    <source>
        <dbReference type="ARBA" id="ARBA00011245"/>
    </source>
</evidence>
<evidence type="ECO:0000256" key="1">
    <source>
        <dbReference type="ARBA" id="ARBA00000642"/>
    </source>
</evidence>
<dbReference type="PANTHER" id="PTHR11406:SF23">
    <property type="entry name" value="PHOSPHOGLYCERATE KINASE 1, CHLOROPLASTIC-RELATED"/>
    <property type="match status" value="1"/>
</dbReference>
<dbReference type="InterPro" id="IPR001576">
    <property type="entry name" value="Phosphoglycerate_kinase"/>
</dbReference>
<sequence length="403" mass="42082">MKTIEDLGDLRGTRVLVRSDFNVPLDGTTITDDGRIRAALPTLTALLEAGARVVVTAHLGRPKGAPEAKYSLAPVAARLGELLGRPVALAQDVVGESARETVAGLADGEIALLENIRFDARETSKVEAERQELAGELAALADAFVSDGFGVVHRKQASVYDVALQLPSAVGSLVLNEVDSLRRATEDPERPYVVVLGGSKVSDKLGVIANLLTKADRLLIGGGMVFTFLAAKGYSVGTSLLEEDQVETVKGYLTTAEERGVEIVLPTDIVVADSFAADAPHDVVAADAMPEGRMGLDIGPESAELFASKIRDARTIVWNGPMGVFEFEAFAAGTRAVAQAMVDAGQDGAFSIVGGGDSAAAVRQLGFDEAGFGHISTGGGASLEFLEGKELPGIAVLEQKTEQ</sequence>
<evidence type="ECO:0000256" key="13">
    <source>
        <dbReference type="PIRSR" id="PIRSR000724-1"/>
    </source>
</evidence>
<dbReference type="RefSeq" id="WP_034224587.1">
    <property type="nucleotide sequence ID" value="NZ_AXCW01000054.1"/>
</dbReference>
<dbReference type="OrthoDB" id="9808460at2"/>
<dbReference type="FunFam" id="3.40.50.1260:FF:000006">
    <property type="entry name" value="Phosphoglycerate kinase"/>
    <property type="match status" value="1"/>
</dbReference>
<evidence type="ECO:0000256" key="10">
    <source>
        <dbReference type="ARBA" id="ARBA00022840"/>
    </source>
</evidence>
<accession>A0A021VSB9</accession>
<keyword evidence="17" id="KW-1185">Reference proteome</keyword>
<comment type="subunit">
    <text evidence="4 12">Monomer.</text>
</comment>
<dbReference type="Gene3D" id="3.40.50.1260">
    <property type="entry name" value="Phosphoglycerate kinase, N-terminal domain"/>
    <property type="match status" value="2"/>
</dbReference>
<comment type="pathway">
    <text evidence="2 12">Carbohydrate degradation; glycolysis; pyruvate from D-glyceraldehyde 3-phosphate: step 2/5.</text>
</comment>
<keyword evidence="11 12" id="KW-0324">Glycolysis</keyword>
<dbReference type="PROSITE" id="PS00111">
    <property type="entry name" value="PGLYCERATE_KINASE"/>
    <property type="match status" value="1"/>
</dbReference>
<evidence type="ECO:0000256" key="11">
    <source>
        <dbReference type="ARBA" id="ARBA00023152"/>
    </source>
</evidence>
<dbReference type="GO" id="GO:0005524">
    <property type="term" value="F:ATP binding"/>
    <property type="evidence" value="ECO:0007669"/>
    <property type="project" value="UniProtKB-KW"/>
</dbReference>
<evidence type="ECO:0000256" key="15">
    <source>
        <dbReference type="RuleBase" id="RU000532"/>
    </source>
</evidence>
<evidence type="ECO:0000256" key="8">
    <source>
        <dbReference type="ARBA" id="ARBA00022741"/>
    </source>
</evidence>
<comment type="catalytic activity">
    <reaction evidence="1 12 15">
        <text>(2R)-3-phosphoglycerate + ATP = (2R)-3-phospho-glyceroyl phosphate + ADP</text>
        <dbReference type="Rhea" id="RHEA:14801"/>
        <dbReference type="ChEBI" id="CHEBI:30616"/>
        <dbReference type="ChEBI" id="CHEBI:57604"/>
        <dbReference type="ChEBI" id="CHEBI:58272"/>
        <dbReference type="ChEBI" id="CHEBI:456216"/>
        <dbReference type="EC" id="2.7.2.3"/>
    </reaction>
</comment>
<feature type="binding site" evidence="12 14">
    <location>
        <position position="204"/>
    </location>
    <ligand>
        <name>ATP</name>
        <dbReference type="ChEBI" id="CHEBI:30616"/>
    </ligand>
</feature>
<comment type="subcellular location">
    <subcellularLocation>
        <location evidence="12">Cytoplasm</location>
    </subcellularLocation>
</comment>
<keyword evidence="9 12" id="KW-0418">Kinase</keyword>
<evidence type="ECO:0000256" key="6">
    <source>
        <dbReference type="ARBA" id="ARBA00016471"/>
    </source>
</evidence>
<reference evidence="16 17" key="1">
    <citation type="submission" date="2014-01" db="EMBL/GenBank/DDBJ databases">
        <title>Actinotalea ferrariae CF5-4.</title>
        <authorList>
            <person name="Chen F."/>
            <person name="Li Y."/>
            <person name="Wang G."/>
        </authorList>
    </citation>
    <scope>NUCLEOTIDE SEQUENCE [LARGE SCALE GENOMIC DNA]</scope>
    <source>
        <strain evidence="16 17">CF5-4</strain>
    </source>
</reference>
<dbReference type="PANTHER" id="PTHR11406">
    <property type="entry name" value="PHOSPHOGLYCERATE KINASE"/>
    <property type="match status" value="1"/>
</dbReference>
<keyword evidence="12" id="KW-0963">Cytoplasm</keyword>
<feature type="binding site" evidence="12 14">
    <location>
        <begin position="355"/>
        <end position="358"/>
    </location>
    <ligand>
        <name>ATP</name>
        <dbReference type="ChEBI" id="CHEBI:30616"/>
    </ligand>
</feature>
<dbReference type="UniPathway" id="UPA00109">
    <property type="reaction ID" value="UER00185"/>
</dbReference>
<feature type="binding site" evidence="12">
    <location>
        <position position="154"/>
    </location>
    <ligand>
        <name>substrate</name>
    </ligand>
</feature>
<dbReference type="HAMAP" id="MF_00145">
    <property type="entry name" value="Phosphoglyc_kinase"/>
    <property type="match status" value="1"/>
</dbReference>
<dbReference type="PIRSF" id="PIRSF000724">
    <property type="entry name" value="Pgk"/>
    <property type="match status" value="1"/>
</dbReference>
<dbReference type="EMBL" id="AXCW01000054">
    <property type="protein sequence ID" value="EYR64023.1"/>
    <property type="molecule type" value="Genomic_DNA"/>
</dbReference>
<evidence type="ECO:0000256" key="12">
    <source>
        <dbReference type="HAMAP-Rule" id="MF_00145"/>
    </source>
</evidence>